<feature type="compositionally biased region" description="Polar residues" evidence="1">
    <location>
        <begin position="1"/>
        <end position="12"/>
    </location>
</feature>
<dbReference type="AlphaFoldDB" id="A0A9Q9EET0"/>
<gene>
    <name evidence="2" type="ORF">Slin15195_G005680</name>
</gene>
<evidence type="ECO:0000313" key="2">
    <source>
        <dbReference type="EMBL" id="USW47249.1"/>
    </source>
</evidence>
<keyword evidence="3" id="KW-1185">Reference proteome</keyword>
<feature type="region of interest" description="Disordered" evidence="1">
    <location>
        <begin position="80"/>
        <end position="102"/>
    </location>
</feature>
<protein>
    <submittedName>
        <fullName evidence="2">Uncharacterized protein</fullName>
    </submittedName>
</protein>
<feature type="compositionally biased region" description="Polar residues" evidence="1">
    <location>
        <begin position="38"/>
        <end position="47"/>
    </location>
</feature>
<organism evidence="2 3">
    <name type="scientific">Septoria linicola</name>
    <dbReference type="NCBI Taxonomy" id="215465"/>
    <lineage>
        <taxon>Eukaryota</taxon>
        <taxon>Fungi</taxon>
        <taxon>Dikarya</taxon>
        <taxon>Ascomycota</taxon>
        <taxon>Pezizomycotina</taxon>
        <taxon>Dothideomycetes</taxon>
        <taxon>Dothideomycetidae</taxon>
        <taxon>Mycosphaerellales</taxon>
        <taxon>Mycosphaerellaceae</taxon>
        <taxon>Septoria</taxon>
    </lineage>
</organism>
<name>A0A9Q9EET0_9PEZI</name>
<evidence type="ECO:0000256" key="1">
    <source>
        <dbReference type="SAM" id="MobiDB-lite"/>
    </source>
</evidence>
<proteinExistence type="predicted"/>
<feature type="region of interest" description="Disordered" evidence="1">
    <location>
        <begin position="1"/>
        <end position="67"/>
    </location>
</feature>
<dbReference type="EMBL" id="CP099418">
    <property type="protein sequence ID" value="USW47249.1"/>
    <property type="molecule type" value="Genomic_DNA"/>
</dbReference>
<reference evidence="2" key="1">
    <citation type="submission" date="2022-06" db="EMBL/GenBank/DDBJ databases">
        <title>Complete genome sequences of two strains of the flax pathogen Septoria linicola.</title>
        <authorList>
            <person name="Lapalu N."/>
            <person name="Simon A."/>
            <person name="Demenou B."/>
            <person name="Paumier D."/>
            <person name="Guillot M.-P."/>
            <person name="Gout L."/>
            <person name="Valade R."/>
        </authorList>
    </citation>
    <scope>NUCLEOTIDE SEQUENCE</scope>
    <source>
        <strain evidence="2">SE15195</strain>
    </source>
</reference>
<dbReference type="OrthoDB" id="5377039at2759"/>
<feature type="compositionally biased region" description="Low complexity" evidence="1">
    <location>
        <begin position="48"/>
        <end position="59"/>
    </location>
</feature>
<dbReference type="Proteomes" id="UP001056384">
    <property type="component" value="Chromosome 1"/>
</dbReference>
<accession>A0A9Q9EET0</accession>
<evidence type="ECO:0000313" key="3">
    <source>
        <dbReference type="Proteomes" id="UP001056384"/>
    </source>
</evidence>
<feature type="compositionally biased region" description="Basic and acidic residues" evidence="1">
    <location>
        <begin position="83"/>
        <end position="93"/>
    </location>
</feature>
<sequence>MTEGNNQMVSSPEESDIEEVSTPVAQISNPAATVLSPPDSQQRSMPTAASGASIANSNGKRPLQTGADDMEELQNMGNANGKAKVEPSFKTHESSGYTYNKAEDEPGYAWLNKKAQDESNRAWDGLQHKDHMVKGRYGDLFDAAAKEKAVLASLQQQ</sequence>